<dbReference type="Gene3D" id="3.40.50.300">
    <property type="entry name" value="P-loop containing nucleotide triphosphate hydrolases"/>
    <property type="match status" value="1"/>
</dbReference>
<dbReference type="EMBL" id="LNQE01001735">
    <property type="protein sequence ID" value="KUG11089.1"/>
    <property type="molecule type" value="Genomic_DNA"/>
</dbReference>
<keyword evidence="2" id="KW-0813">Transport</keyword>
<gene>
    <name evidence="7" type="ORF">ASZ90_016502</name>
</gene>
<dbReference type="GO" id="GO:0043215">
    <property type="term" value="P:daunorubicin transport"/>
    <property type="evidence" value="ECO:0007669"/>
    <property type="project" value="InterPro"/>
</dbReference>
<evidence type="ECO:0000256" key="3">
    <source>
        <dbReference type="ARBA" id="ARBA00022741"/>
    </source>
</evidence>
<dbReference type="NCBIfam" id="TIGR01188">
    <property type="entry name" value="drrA"/>
    <property type="match status" value="1"/>
</dbReference>
<comment type="subcellular location">
    <subcellularLocation>
        <location evidence="1">Cell membrane</location>
        <topology evidence="1">Peripheral membrane protein</topology>
        <orientation evidence="1">Cytoplasmic side</orientation>
    </subcellularLocation>
</comment>
<accession>A0A0W8EQW9</accession>
<dbReference type="GO" id="GO:0005524">
    <property type="term" value="F:ATP binding"/>
    <property type="evidence" value="ECO:0007669"/>
    <property type="project" value="UniProtKB-KW"/>
</dbReference>
<evidence type="ECO:0000259" key="6">
    <source>
        <dbReference type="PROSITE" id="PS50893"/>
    </source>
</evidence>
<dbReference type="PROSITE" id="PS50893">
    <property type="entry name" value="ABC_TRANSPORTER_2"/>
    <property type="match status" value="1"/>
</dbReference>
<dbReference type="PROSITE" id="PS00211">
    <property type="entry name" value="ABC_TRANSPORTER_1"/>
    <property type="match status" value="1"/>
</dbReference>
<dbReference type="Pfam" id="PF00005">
    <property type="entry name" value="ABC_tran"/>
    <property type="match status" value="1"/>
</dbReference>
<comment type="caution">
    <text evidence="7">The sequence shown here is derived from an EMBL/GenBank/DDBJ whole genome shotgun (WGS) entry which is preliminary data.</text>
</comment>
<dbReference type="PANTHER" id="PTHR43582:SF4">
    <property type="entry name" value="ANTIBIOTIC RESISTANCE ABC TRANSPORTER ATP-BINDING PROTEIN"/>
    <property type="match status" value="1"/>
</dbReference>
<evidence type="ECO:0000313" key="7">
    <source>
        <dbReference type="EMBL" id="KUG11089.1"/>
    </source>
</evidence>
<dbReference type="GO" id="GO:0016887">
    <property type="term" value="F:ATP hydrolysis activity"/>
    <property type="evidence" value="ECO:0007669"/>
    <property type="project" value="InterPro"/>
</dbReference>
<dbReference type="InterPro" id="IPR005894">
    <property type="entry name" value="DrrA"/>
</dbReference>
<dbReference type="Pfam" id="PF13732">
    <property type="entry name" value="DrrA1-3_C"/>
    <property type="match status" value="1"/>
</dbReference>
<evidence type="ECO:0000256" key="5">
    <source>
        <dbReference type="ARBA" id="ARBA00049985"/>
    </source>
</evidence>
<dbReference type="InterPro" id="IPR003439">
    <property type="entry name" value="ABC_transporter-like_ATP-bd"/>
</dbReference>
<dbReference type="InterPro" id="IPR027417">
    <property type="entry name" value="P-loop_NTPase"/>
</dbReference>
<dbReference type="GO" id="GO:0005886">
    <property type="term" value="C:plasma membrane"/>
    <property type="evidence" value="ECO:0007669"/>
    <property type="project" value="UniProtKB-SubCell"/>
</dbReference>
<keyword evidence="3" id="KW-0547">Nucleotide-binding</keyword>
<evidence type="ECO:0000256" key="1">
    <source>
        <dbReference type="ARBA" id="ARBA00004413"/>
    </source>
</evidence>
<evidence type="ECO:0000256" key="2">
    <source>
        <dbReference type="ARBA" id="ARBA00022448"/>
    </source>
</evidence>
<name>A0A0W8EQW9_9ZZZZ</name>
<protein>
    <submittedName>
        <fullName evidence="7">Abc transporter, atp-binding protein</fullName>
    </submittedName>
</protein>
<keyword evidence="4 7" id="KW-0067">ATP-binding</keyword>
<comment type="similarity">
    <text evidence="5">Belongs to the ABC transporter superfamily. Drug exporter-1 (DrugE1) (TC 3.A.1.105) family.</text>
</comment>
<proteinExistence type="inferred from homology"/>
<dbReference type="GO" id="GO:1900753">
    <property type="term" value="P:doxorubicin transport"/>
    <property type="evidence" value="ECO:0007669"/>
    <property type="project" value="InterPro"/>
</dbReference>
<dbReference type="InterPro" id="IPR025302">
    <property type="entry name" value="DrrA1/2-like_C"/>
</dbReference>
<dbReference type="PANTHER" id="PTHR43582">
    <property type="entry name" value="LINEARMYCIN RESISTANCE ATP-BINDING PROTEIN LNRL"/>
    <property type="match status" value="1"/>
</dbReference>
<sequence>MDAVSGQIITVQGLYHCFNEVIAVDGISFAVKEGEIFSFLGPNGAGKSTAINVLTTLLPIQEGIATVAGYSVADDPQKVRESIGIVFQDVTLDRDMTCREILEFHGNLYRMPRQERKRRIDELLTLVQLENKQNVRTKHLSGGMKRRLEIARGLMTRPRVLFLDEPTIGLDPQTRMRMWEYIKDVNREGTTIFLTTHYMDEADQLSDRISIIDHGKIITTGRSFELKNALGEDLIYLETSDLAGTREVLSEMEMVKEITIKPRGISAMLRGDGTKVLPSIMETLATRRIRVNVVNVKKPSMDDVFVHYTGRELRDEGAERASSAVTRAGRR</sequence>
<feature type="domain" description="ABC transporter" evidence="6">
    <location>
        <begin position="9"/>
        <end position="239"/>
    </location>
</feature>
<dbReference type="SMART" id="SM00382">
    <property type="entry name" value="AAA"/>
    <property type="match status" value="1"/>
</dbReference>
<dbReference type="AlphaFoldDB" id="A0A0W8EQW9"/>
<reference evidence="7" key="1">
    <citation type="journal article" date="2015" name="Proc. Natl. Acad. Sci. U.S.A.">
        <title>Networks of energetic and metabolic interactions define dynamics in microbial communities.</title>
        <authorList>
            <person name="Embree M."/>
            <person name="Liu J.K."/>
            <person name="Al-Bassam M.M."/>
            <person name="Zengler K."/>
        </authorList>
    </citation>
    <scope>NUCLEOTIDE SEQUENCE</scope>
</reference>
<dbReference type="InterPro" id="IPR017871">
    <property type="entry name" value="ABC_transporter-like_CS"/>
</dbReference>
<evidence type="ECO:0000256" key="4">
    <source>
        <dbReference type="ARBA" id="ARBA00022840"/>
    </source>
</evidence>
<organism evidence="7">
    <name type="scientific">hydrocarbon metagenome</name>
    <dbReference type="NCBI Taxonomy" id="938273"/>
    <lineage>
        <taxon>unclassified sequences</taxon>
        <taxon>metagenomes</taxon>
        <taxon>ecological metagenomes</taxon>
    </lineage>
</organism>
<dbReference type="SUPFAM" id="SSF52540">
    <property type="entry name" value="P-loop containing nucleoside triphosphate hydrolases"/>
    <property type="match status" value="1"/>
</dbReference>
<dbReference type="InterPro" id="IPR003593">
    <property type="entry name" value="AAA+_ATPase"/>
</dbReference>